<protein>
    <submittedName>
        <fullName evidence="1">Uncharacterized protein</fullName>
    </submittedName>
</protein>
<comment type="caution">
    <text evidence="1">The sequence shown here is derived from an EMBL/GenBank/DDBJ whole genome shotgun (WGS) entry which is preliminary data.</text>
</comment>
<gene>
    <name evidence="1" type="ORF">EGO51_13230</name>
</gene>
<dbReference type="Proteomes" id="UP000326244">
    <property type="component" value="Unassembled WGS sequence"/>
</dbReference>
<proteinExistence type="predicted"/>
<accession>A0A5J5LMR9</accession>
<name>A0A5J5LMR9_HALHI</name>
<reference evidence="1 2" key="1">
    <citation type="submission" date="2018-11" db="EMBL/GenBank/DDBJ databases">
        <title>Genomic analysis of Haloarcula hispanica CBA1121.</title>
        <authorList>
            <person name="Kim Y.B."/>
            <person name="Roh S.W."/>
        </authorList>
    </citation>
    <scope>NUCLEOTIDE SEQUENCE [LARGE SCALE GENOMIC DNA]</scope>
    <source>
        <strain evidence="1 2">CBA1121</strain>
    </source>
</reference>
<sequence>MSNLFYFRDKEGYSPDDKIDRIKRQYVSLEIPEIREAIRRSGANTAELEDPSKSRLIGFLRTELDTDEFSELINSLFDKYGERGDSFNIKSHKINIGLDVNQLVSNLNELEQQGLLDGESDHFSYIIELDDYIEREEQGVIDISFVIRGKREHIESDQVQVRTTGGEQLTLDELADEEVAEITKTEEYLVESRIYHNAGIVALSNSSIDKSLHEEILSGIKRWGTK</sequence>
<dbReference type="AlphaFoldDB" id="A0A5J5LMR9"/>
<evidence type="ECO:0000313" key="2">
    <source>
        <dbReference type="Proteomes" id="UP000326244"/>
    </source>
</evidence>
<organism evidence="1 2">
    <name type="scientific">Haloarcula hispanica</name>
    <dbReference type="NCBI Taxonomy" id="51589"/>
    <lineage>
        <taxon>Archaea</taxon>
        <taxon>Methanobacteriati</taxon>
        <taxon>Methanobacteriota</taxon>
        <taxon>Stenosarchaea group</taxon>
        <taxon>Halobacteria</taxon>
        <taxon>Halobacteriales</taxon>
        <taxon>Haloarculaceae</taxon>
        <taxon>Haloarcula</taxon>
    </lineage>
</organism>
<dbReference type="EMBL" id="RQWK01000001">
    <property type="protein sequence ID" value="KAA9410723.1"/>
    <property type="molecule type" value="Genomic_DNA"/>
</dbReference>
<evidence type="ECO:0000313" key="1">
    <source>
        <dbReference type="EMBL" id="KAA9410723.1"/>
    </source>
</evidence>
<dbReference type="RefSeq" id="WP_151103744.1">
    <property type="nucleotide sequence ID" value="NZ_RQWK01000001.1"/>
</dbReference>